<dbReference type="Gene3D" id="2.170.16.10">
    <property type="entry name" value="Hedgehog/Intein (Hint) domain"/>
    <property type="match status" value="1"/>
</dbReference>
<proteinExistence type="predicted"/>
<dbReference type="InterPro" id="IPR036844">
    <property type="entry name" value="Hint_dom_sf"/>
</dbReference>
<dbReference type="EMBL" id="OJIN01000027">
    <property type="protein sequence ID" value="SPD72163.1"/>
    <property type="molecule type" value="Genomic_DNA"/>
</dbReference>
<evidence type="ECO:0008006" key="2">
    <source>
        <dbReference type="Google" id="ProtNLM"/>
    </source>
</evidence>
<dbReference type="AlphaFoldDB" id="A0A445MRT5"/>
<accession>A0A445MRT5</accession>
<dbReference type="Pfam" id="PF07591">
    <property type="entry name" value="PT-HINT"/>
    <property type="match status" value="1"/>
</dbReference>
<organism evidence="1">
    <name type="scientific">uncultured Desulfobacterium sp</name>
    <dbReference type="NCBI Taxonomy" id="201089"/>
    <lineage>
        <taxon>Bacteria</taxon>
        <taxon>Pseudomonadati</taxon>
        <taxon>Thermodesulfobacteriota</taxon>
        <taxon>Desulfobacteria</taxon>
        <taxon>Desulfobacterales</taxon>
        <taxon>Desulfobacteriaceae</taxon>
        <taxon>Desulfobacterium</taxon>
        <taxon>environmental samples</taxon>
    </lineage>
</organism>
<evidence type="ECO:0000313" key="1">
    <source>
        <dbReference type="EMBL" id="SPD72163.1"/>
    </source>
</evidence>
<sequence>MRCGEKISSTTEHPYWVTGRGWTAAGKIIKGDEVLDSKENCRKAVTITRLSQPQQVFNFEVAGWHSYFVGNCGVWVHNSCIQKPVKVPVFDGRQIVFVKTSGGKGKVRAFYKSTGTSGSGIKGEWYPFEGIAEIIDNGKDWDWMVKLTDHPNTSIEDARIGKLLTQHFEGKTITEVDLNTAQVNRLLENHKVDLDRAVYITERSEARMDLLLRGKLRFEN</sequence>
<dbReference type="SUPFAM" id="SSF51294">
    <property type="entry name" value="Hedgehog/intein (Hint) domain"/>
    <property type="match status" value="1"/>
</dbReference>
<name>A0A445MRT5_9BACT</name>
<protein>
    <recommendedName>
        <fullName evidence="2">Intein C-terminal splicing domain-containing protein</fullName>
    </recommendedName>
</protein>
<gene>
    <name evidence="1" type="ORF">PITCH_A1220002</name>
</gene>
<reference evidence="1" key="1">
    <citation type="submission" date="2018-01" db="EMBL/GenBank/DDBJ databases">
        <authorList>
            <person name="Regsiter A."/>
            <person name="William W."/>
        </authorList>
    </citation>
    <scope>NUCLEOTIDE SEQUENCE</scope>
    <source>
        <strain evidence="1">TRIP AH-1</strain>
    </source>
</reference>